<comment type="caution">
    <text evidence="2">The sequence shown here is derived from an EMBL/GenBank/DDBJ whole genome shotgun (WGS) entry which is preliminary data.</text>
</comment>
<organism evidence="2 3">
    <name type="scientific">Paenibacillus residui</name>
    <dbReference type="NCBI Taxonomy" id="629724"/>
    <lineage>
        <taxon>Bacteria</taxon>
        <taxon>Bacillati</taxon>
        <taxon>Bacillota</taxon>
        <taxon>Bacilli</taxon>
        <taxon>Bacillales</taxon>
        <taxon>Paenibacillaceae</taxon>
        <taxon>Paenibacillus</taxon>
    </lineage>
</organism>
<reference evidence="3" key="1">
    <citation type="journal article" date="2019" name="Int. J. Syst. Evol. Microbiol.">
        <title>The Global Catalogue of Microorganisms (GCM) 10K type strain sequencing project: providing services to taxonomists for standard genome sequencing and annotation.</title>
        <authorList>
            <consortium name="The Broad Institute Genomics Platform"/>
            <consortium name="The Broad Institute Genome Sequencing Center for Infectious Disease"/>
            <person name="Wu L."/>
            <person name="Ma J."/>
        </authorList>
    </citation>
    <scope>NUCLEOTIDE SEQUENCE [LARGE SCALE GENOMIC DNA]</scope>
    <source>
        <strain evidence="3">CCUG 57263</strain>
    </source>
</reference>
<evidence type="ECO:0000259" key="1">
    <source>
        <dbReference type="Pfam" id="PF20254"/>
    </source>
</evidence>
<feature type="domain" description="N,N-dimethylformamidase beta subunit-like C-terminal" evidence="1">
    <location>
        <begin position="293"/>
        <end position="723"/>
    </location>
</feature>
<dbReference type="SUPFAM" id="SSF49899">
    <property type="entry name" value="Concanavalin A-like lectins/glucanases"/>
    <property type="match status" value="1"/>
</dbReference>
<protein>
    <submittedName>
        <fullName evidence="2">N,N-dimethylformamidase beta subunit family domain-containing protein</fullName>
    </submittedName>
</protein>
<evidence type="ECO:0000313" key="2">
    <source>
        <dbReference type="EMBL" id="MFD0868535.1"/>
    </source>
</evidence>
<dbReference type="Gene3D" id="2.60.120.200">
    <property type="match status" value="1"/>
</dbReference>
<sequence length="738" mass="82282">MKQEALNITGYADQFSVMPGEQVKVMVSTTSKSYKVNVVRLCGGLMDAESDDLPVETVQAECNRVYPGRVQEIEAGSYGELPVPSDWMQGGEFTVQLWAWPTLTTGAVHPQTLWSVSATNGTAGGRLVLEQDGQLALMLTDCAGQSAVVRTERPLMAKSWYFIAVRYSAESGEAALLIDHQDQWMPERDRQFIKRKAALDFSNLLTGAVVLAAQYQEGRRQHYYNGKLENPRFFRTALDDEQLEQLYSAPELSASMRAECAACYDFSQFISSSRLIDCSGGQNDGRLYQAPARAVTSHNWTGEYASFKEAPDQYAAVHFHDDDLCDAGWDADFVWKVPDELRSGVYAFRLETEASVDYVPLFVRPGRQTAKAEVVYLAPTNTYLAYANERLYEQAQAYMGDDYVLPEQDRFLSEHPELGKSIYDLHNDGSGVQYSSRLRPILNIRPHYRNWRAVRHFSADLYITGWLERRKQPYDVITDEDLHREGQELLASYKVIITGSHPEYWTRPMLIALKQYLAAGGRLMYLGGNGFYWVTSLDADRSYLLEVRRGNAGTRSSDTPPGQIYHSTTGEPGGLWRHYGFVPQSIVGVGFSALGGINGCGYKRLPDSHDPAAAFIFEGIGEDEIIGDFGLVMGGAVGDEIDRFDHELGTPKHALRLATSTGLDDYYQVVHEDLLFTAPGQGGLESPLVRADMTYFDIAGGGAVFSVGSINWAGSIAWNNYDNNVVRISDNVLRRFLS</sequence>
<name>A0ABW3D9C5_9BACL</name>
<gene>
    <name evidence="2" type="ORF">ACFQ03_05195</name>
</gene>
<dbReference type="Pfam" id="PF20254">
    <property type="entry name" value="DMFA2_C"/>
    <property type="match status" value="1"/>
</dbReference>
<accession>A0ABW3D9C5</accession>
<dbReference type="RefSeq" id="WP_144932991.1">
    <property type="nucleotide sequence ID" value="NZ_JBHTIU010000016.1"/>
</dbReference>
<dbReference type="Pfam" id="PF13385">
    <property type="entry name" value="Laminin_G_3"/>
    <property type="match status" value="1"/>
</dbReference>
<proteinExistence type="predicted"/>
<keyword evidence="3" id="KW-1185">Reference proteome</keyword>
<evidence type="ECO:0000313" key="3">
    <source>
        <dbReference type="Proteomes" id="UP001597120"/>
    </source>
</evidence>
<dbReference type="InterPro" id="IPR046540">
    <property type="entry name" value="DMFA2_C"/>
</dbReference>
<dbReference type="InterPro" id="IPR013320">
    <property type="entry name" value="ConA-like_dom_sf"/>
</dbReference>
<dbReference type="EMBL" id="JBHTIU010000016">
    <property type="protein sequence ID" value="MFD0868535.1"/>
    <property type="molecule type" value="Genomic_DNA"/>
</dbReference>
<dbReference type="Proteomes" id="UP001597120">
    <property type="component" value="Unassembled WGS sequence"/>
</dbReference>